<dbReference type="Proteomes" id="UP000187429">
    <property type="component" value="Unassembled WGS sequence"/>
</dbReference>
<feature type="transmembrane region" description="Helical" evidence="6">
    <location>
        <begin position="419"/>
        <end position="445"/>
    </location>
</feature>
<feature type="transmembrane region" description="Helical" evidence="6">
    <location>
        <begin position="374"/>
        <end position="395"/>
    </location>
</feature>
<sequence length="520" mass="58325">MSDNEKGNTLQDNMLDEYGYMHEQPADFVGGIPERLNLPSMFIIVTELCERFAYYGVSMMFTQYLRSNLELSKQSSVAINRGFTFFSYFTTLFGAFIADQYTGKFKAIAAFASWYVIGMFLLAVSALSSLARSTQIALFIVSTYLFVGFGTGGIKANVSSFVAEQIRTGYKATSTPGIYIDSRATVERSYRYFYMAINIGATSGMLICPAVAKSSGYFYAFLIPAILMVIGIIVFIPGNKRYVHKPITVSPFIKTYNCIRYALKNKSSSNEHWLDASKGIKGGEWDDNFVEGLKRSVKACKVFLFYPFYWALYNSTSDNFVNQGLQMKRPSWLAASQLNIVSSVFNIMLIPILDTFLFPYLAKRGIKMGPIKRISIGFFIVSISFVYITVLQKIVYKTGPYYDFTGPNVPNDAYNDISIWWQIPAFISISVSEIHASITGLEFAFSQSPSELKSTLTAVYLFTNAGGSLLGLILAIFSGDPTVLYLFAAESVIIFIMAIAFYSLFKHYDNYIREQVTYEG</sequence>
<keyword evidence="5 6" id="KW-0472">Membrane</keyword>
<feature type="transmembrane region" description="Helical" evidence="6">
    <location>
        <begin position="340"/>
        <end position="362"/>
    </location>
</feature>
<dbReference type="Gene3D" id="1.20.1250.20">
    <property type="entry name" value="MFS general substrate transporter like domains"/>
    <property type="match status" value="1"/>
</dbReference>
<dbReference type="GO" id="GO:0016020">
    <property type="term" value="C:membrane"/>
    <property type="evidence" value="ECO:0007669"/>
    <property type="project" value="UniProtKB-SubCell"/>
</dbReference>
<dbReference type="EMBL" id="LSSM01004584">
    <property type="protein sequence ID" value="OMJ14602.1"/>
    <property type="molecule type" value="Genomic_DNA"/>
</dbReference>
<evidence type="ECO:0000256" key="4">
    <source>
        <dbReference type="ARBA" id="ARBA00022989"/>
    </source>
</evidence>
<comment type="similarity">
    <text evidence="2">Belongs to the major facilitator superfamily. Proton-dependent oligopeptide transporter (POT/PTR) (TC 2.A.17) family.</text>
</comment>
<name>A0A1R1XIX9_9FUNG</name>
<dbReference type="Pfam" id="PF00854">
    <property type="entry name" value="PTR2"/>
    <property type="match status" value="1"/>
</dbReference>
<dbReference type="PANTHER" id="PTHR11654">
    <property type="entry name" value="OLIGOPEPTIDE TRANSPORTER-RELATED"/>
    <property type="match status" value="1"/>
</dbReference>
<feature type="transmembrane region" description="Helical" evidence="6">
    <location>
        <begin position="457"/>
        <end position="477"/>
    </location>
</feature>
<dbReference type="InterPro" id="IPR036259">
    <property type="entry name" value="MFS_trans_sf"/>
</dbReference>
<dbReference type="SUPFAM" id="SSF103473">
    <property type="entry name" value="MFS general substrate transporter"/>
    <property type="match status" value="1"/>
</dbReference>
<feature type="transmembrane region" description="Helical" evidence="6">
    <location>
        <begin position="483"/>
        <end position="505"/>
    </location>
</feature>
<evidence type="ECO:0000313" key="8">
    <source>
        <dbReference type="Proteomes" id="UP000187429"/>
    </source>
</evidence>
<accession>A0A1R1XIX9</accession>
<feature type="transmembrane region" description="Helical" evidence="6">
    <location>
        <begin position="218"/>
        <end position="236"/>
    </location>
</feature>
<feature type="transmembrane region" description="Helical" evidence="6">
    <location>
        <begin position="136"/>
        <end position="158"/>
    </location>
</feature>
<evidence type="ECO:0000256" key="2">
    <source>
        <dbReference type="ARBA" id="ARBA00005982"/>
    </source>
</evidence>
<gene>
    <name evidence="7" type="ORF">AYI69_g8527</name>
</gene>
<feature type="transmembrane region" description="Helical" evidence="6">
    <location>
        <begin position="110"/>
        <end position="130"/>
    </location>
</feature>
<dbReference type="OrthoDB" id="8904098at2759"/>
<evidence type="ECO:0000256" key="6">
    <source>
        <dbReference type="SAM" id="Phobius"/>
    </source>
</evidence>
<dbReference type="AlphaFoldDB" id="A0A1R1XIX9"/>
<proteinExistence type="inferred from homology"/>
<feature type="transmembrane region" description="Helical" evidence="6">
    <location>
        <begin position="78"/>
        <end position="98"/>
    </location>
</feature>
<comment type="subcellular location">
    <subcellularLocation>
        <location evidence="1">Membrane</location>
        <topology evidence="1">Multi-pass membrane protein</topology>
    </subcellularLocation>
</comment>
<dbReference type="InterPro" id="IPR000109">
    <property type="entry name" value="POT_fam"/>
</dbReference>
<keyword evidence="4 6" id="KW-1133">Transmembrane helix</keyword>
<evidence type="ECO:0000256" key="3">
    <source>
        <dbReference type="ARBA" id="ARBA00022692"/>
    </source>
</evidence>
<keyword evidence="3 6" id="KW-0812">Transmembrane</keyword>
<comment type="caution">
    <text evidence="7">The sequence shown here is derived from an EMBL/GenBank/DDBJ whole genome shotgun (WGS) entry which is preliminary data.</text>
</comment>
<dbReference type="GO" id="GO:0022857">
    <property type="term" value="F:transmembrane transporter activity"/>
    <property type="evidence" value="ECO:0007669"/>
    <property type="project" value="InterPro"/>
</dbReference>
<feature type="transmembrane region" description="Helical" evidence="6">
    <location>
        <begin position="302"/>
        <end position="320"/>
    </location>
</feature>
<feature type="transmembrane region" description="Helical" evidence="6">
    <location>
        <begin position="192"/>
        <end position="212"/>
    </location>
</feature>
<reference evidence="8" key="1">
    <citation type="submission" date="2017-01" db="EMBL/GenBank/DDBJ databases">
        <authorList>
            <person name="Wang Y."/>
            <person name="White M."/>
            <person name="Kvist S."/>
            <person name="Moncalvo J.-M."/>
        </authorList>
    </citation>
    <scope>NUCLEOTIDE SEQUENCE [LARGE SCALE GENOMIC DNA]</scope>
    <source>
        <strain evidence="8">ID-206-W2</strain>
    </source>
</reference>
<organism evidence="7 8">
    <name type="scientific">Smittium culicis</name>
    <dbReference type="NCBI Taxonomy" id="133412"/>
    <lineage>
        <taxon>Eukaryota</taxon>
        <taxon>Fungi</taxon>
        <taxon>Fungi incertae sedis</taxon>
        <taxon>Zoopagomycota</taxon>
        <taxon>Kickxellomycotina</taxon>
        <taxon>Harpellomycetes</taxon>
        <taxon>Harpellales</taxon>
        <taxon>Legeriomycetaceae</taxon>
        <taxon>Smittium</taxon>
    </lineage>
</organism>
<evidence type="ECO:0000256" key="5">
    <source>
        <dbReference type="ARBA" id="ARBA00023136"/>
    </source>
</evidence>
<evidence type="ECO:0000256" key="1">
    <source>
        <dbReference type="ARBA" id="ARBA00004141"/>
    </source>
</evidence>
<evidence type="ECO:0000313" key="7">
    <source>
        <dbReference type="EMBL" id="OMJ14602.1"/>
    </source>
</evidence>
<protein>
    <submittedName>
        <fullName evidence="7">Putative peptide transporter ptr2</fullName>
    </submittedName>
</protein>
<keyword evidence="8" id="KW-1185">Reference proteome</keyword>